<evidence type="ECO:0000256" key="1">
    <source>
        <dbReference type="SAM" id="MobiDB-lite"/>
    </source>
</evidence>
<dbReference type="AlphaFoldDB" id="A0A2K0XPF2"/>
<sequence length="260" mass="28939">MLTYSETMATLLEMKGRHDDGFSSSDRLFIKEVYELLYGKPIKNTACSNCYRDAYILIYTKLKKDGTMPKEKKFILLNGVLLHALNGQVFTNSNLTDEIAMDALNENPNRLDLFSKYPDNYKELCEARKTLKEEAAGKEPKSNEELQTNVESLKSALATATADLANTQKKNEELEAKVAAFAEEKIVAESSTKELNDKIVELTAQIESLSSEKEALSEAKDSLAKEIESLQKELANAKKVDEASSAKKTSKTTKTDDTAK</sequence>
<dbReference type="RefSeq" id="WP_103002354.1">
    <property type="nucleotide sequence ID" value="NZ_NBAX01000001.1"/>
</dbReference>
<name>A0A2K0XPF2_9BACT</name>
<dbReference type="Gene3D" id="1.10.287.1490">
    <property type="match status" value="1"/>
</dbReference>
<reference evidence="2 3" key="1">
    <citation type="submission" date="2017-03" db="EMBL/GenBank/DDBJ databases">
        <authorList>
            <person name="Afonso C.L."/>
            <person name="Miller P.J."/>
            <person name="Scott M.A."/>
            <person name="Spackman E."/>
            <person name="Goraichik I."/>
            <person name="Dimitrov K.M."/>
            <person name="Suarez D.L."/>
            <person name="Swayne D.E."/>
        </authorList>
    </citation>
    <scope>NUCLEOTIDE SEQUENCE [LARGE SCALE GENOMIC DNA]</scope>
    <source>
        <strain evidence="2 3">DNF00076</strain>
    </source>
</reference>
<accession>A0A2K0XPF2</accession>
<evidence type="ECO:0000313" key="2">
    <source>
        <dbReference type="EMBL" id="PNP96401.1"/>
    </source>
</evidence>
<comment type="caution">
    <text evidence="2">The sequence shown here is derived from an EMBL/GenBank/DDBJ whole genome shotgun (WGS) entry which is preliminary data.</text>
</comment>
<dbReference type="EMBL" id="NBAX01000001">
    <property type="protein sequence ID" value="PNP96401.1"/>
    <property type="molecule type" value="Genomic_DNA"/>
</dbReference>
<dbReference type="Proteomes" id="UP000236634">
    <property type="component" value="Unassembled WGS sequence"/>
</dbReference>
<protein>
    <submittedName>
        <fullName evidence="2">Uncharacterized protein</fullName>
    </submittedName>
</protein>
<organism evidence="2 3">
    <name type="scientific">Hoylesella timonensis</name>
    <dbReference type="NCBI Taxonomy" id="386414"/>
    <lineage>
        <taxon>Bacteria</taxon>
        <taxon>Pseudomonadati</taxon>
        <taxon>Bacteroidota</taxon>
        <taxon>Bacteroidia</taxon>
        <taxon>Bacteroidales</taxon>
        <taxon>Prevotellaceae</taxon>
        <taxon>Hoylesella</taxon>
    </lineage>
</organism>
<gene>
    <name evidence="2" type="ORF">BFS16_00515</name>
</gene>
<evidence type="ECO:0000313" key="3">
    <source>
        <dbReference type="Proteomes" id="UP000236634"/>
    </source>
</evidence>
<feature type="compositionally biased region" description="Basic and acidic residues" evidence="1">
    <location>
        <begin position="235"/>
        <end position="245"/>
    </location>
</feature>
<proteinExistence type="predicted"/>
<feature type="region of interest" description="Disordered" evidence="1">
    <location>
        <begin position="235"/>
        <end position="260"/>
    </location>
</feature>